<dbReference type="InterPro" id="IPR036318">
    <property type="entry name" value="FAD-bd_PCMH-like_sf"/>
</dbReference>
<keyword evidence="2" id="KW-0274">FAD</keyword>
<comment type="caution">
    <text evidence="4">The sequence shown here is derived from an EMBL/GenBank/DDBJ whole genome shotgun (WGS) entry which is preliminary data.</text>
</comment>
<dbReference type="GO" id="GO:0003824">
    <property type="term" value="F:catalytic activity"/>
    <property type="evidence" value="ECO:0007669"/>
    <property type="project" value="InterPro"/>
</dbReference>
<dbReference type="InterPro" id="IPR016164">
    <property type="entry name" value="FAD-linked_Oxase-like_C"/>
</dbReference>
<dbReference type="Pfam" id="PF01565">
    <property type="entry name" value="FAD_binding_4"/>
    <property type="match status" value="1"/>
</dbReference>
<gene>
    <name evidence="4" type="ORF">EDD29_1122</name>
</gene>
<dbReference type="SUPFAM" id="SSF55103">
    <property type="entry name" value="FAD-linked oxidases, C-terminal domain"/>
    <property type="match status" value="1"/>
</dbReference>
<dbReference type="InterPro" id="IPR006094">
    <property type="entry name" value="Oxid_FAD_bind_N"/>
</dbReference>
<dbReference type="EMBL" id="RJKE01000001">
    <property type="protein sequence ID" value="ROO83616.1"/>
    <property type="molecule type" value="Genomic_DNA"/>
</dbReference>
<feature type="domain" description="FAD-binding PCMH-type" evidence="3">
    <location>
        <begin position="14"/>
        <end position="191"/>
    </location>
</feature>
<dbReference type="AlphaFoldDB" id="A0A3N1CQM4"/>
<dbReference type="Proteomes" id="UP000272400">
    <property type="component" value="Unassembled WGS sequence"/>
</dbReference>
<dbReference type="OrthoDB" id="9811557at2"/>
<reference evidence="4 5" key="1">
    <citation type="submission" date="2018-11" db="EMBL/GenBank/DDBJ databases">
        <title>Sequencing the genomes of 1000 actinobacteria strains.</title>
        <authorList>
            <person name="Klenk H.-P."/>
        </authorList>
    </citation>
    <scope>NUCLEOTIDE SEQUENCE [LARGE SCALE GENOMIC DNA]</scope>
    <source>
        <strain evidence="4 5">DSM 44254</strain>
    </source>
</reference>
<keyword evidence="5" id="KW-1185">Reference proteome</keyword>
<evidence type="ECO:0000259" key="3">
    <source>
        <dbReference type="PROSITE" id="PS51387"/>
    </source>
</evidence>
<dbReference type="PROSITE" id="PS51387">
    <property type="entry name" value="FAD_PCMH"/>
    <property type="match status" value="1"/>
</dbReference>
<dbReference type="RefSeq" id="WP_123662905.1">
    <property type="nucleotide sequence ID" value="NZ_RJKE01000001.1"/>
</dbReference>
<dbReference type="InterPro" id="IPR016166">
    <property type="entry name" value="FAD-bd_PCMH"/>
</dbReference>
<proteinExistence type="predicted"/>
<dbReference type="Gene3D" id="3.30.465.10">
    <property type="match status" value="1"/>
</dbReference>
<dbReference type="PANTHER" id="PTHR11748">
    <property type="entry name" value="D-LACTATE DEHYDROGENASE"/>
    <property type="match status" value="1"/>
</dbReference>
<evidence type="ECO:0000256" key="2">
    <source>
        <dbReference type="ARBA" id="ARBA00022827"/>
    </source>
</evidence>
<evidence type="ECO:0000256" key="1">
    <source>
        <dbReference type="ARBA" id="ARBA00022630"/>
    </source>
</evidence>
<dbReference type="GO" id="GO:0071949">
    <property type="term" value="F:FAD binding"/>
    <property type="evidence" value="ECO:0007669"/>
    <property type="project" value="InterPro"/>
</dbReference>
<keyword evidence="1" id="KW-0285">Flavoprotein</keyword>
<dbReference type="SUPFAM" id="SSF56176">
    <property type="entry name" value="FAD-binding/transporter-associated domain-like"/>
    <property type="match status" value="1"/>
</dbReference>
<organism evidence="4 5">
    <name type="scientific">Actinocorallia herbida</name>
    <dbReference type="NCBI Taxonomy" id="58109"/>
    <lineage>
        <taxon>Bacteria</taxon>
        <taxon>Bacillati</taxon>
        <taxon>Actinomycetota</taxon>
        <taxon>Actinomycetes</taxon>
        <taxon>Streptosporangiales</taxon>
        <taxon>Thermomonosporaceae</taxon>
        <taxon>Actinocorallia</taxon>
    </lineage>
</organism>
<dbReference type="InterPro" id="IPR016169">
    <property type="entry name" value="FAD-bd_PCMH_sub2"/>
</dbReference>
<accession>A0A3N1CQM4</accession>
<sequence>MRGPRPAGPEDEILGVRPGQVVRPETVEEAAEVMRKAHAEGGTVVARGNGTRLHWGGAPRSCDVLVDTRALDRVVEHAAGDLVVTVEAGMPMALLQELLAPARQQLALDSPLDSSVGGVLATASAGPRRLLYGTPRDLLIGVTVIRADGEVVKSGGKVVKNVAGYDLGKLYTGSFGTLGLIVRASFRLHPLPDQRVFVVAAERDPRRAVLALLHSPLVPSAMEIDGAGTDGTLAVLFEGSAADVRAAEAVRLLGGAARIAEEPAWWGRYPDGEVLLEVRAKPSELAEVLALGGSRIRGSAGSGVWFIGTFAASAPDLVARLRRRWTTIVRCAPPRLHGSLDLWGPSPALPLMRRVKDRFDPGHRLSPGRFIGGV</sequence>
<name>A0A3N1CQM4_9ACTN</name>
<evidence type="ECO:0000313" key="4">
    <source>
        <dbReference type="EMBL" id="ROO83616.1"/>
    </source>
</evidence>
<dbReference type="PANTHER" id="PTHR11748:SF103">
    <property type="entry name" value="GLYCOLATE OXIDASE SUBUNIT GLCE"/>
    <property type="match status" value="1"/>
</dbReference>
<protein>
    <submittedName>
        <fullName evidence="4">Glycolate oxidase FAD binding subunit</fullName>
    </submittedName>
</protein>
<evidence type="ECO:0000313" key="5">
    <source>
        <dbReference type="Proteomes" id="UP000272400"/>
    </source>
</evidence>